<dbReference type="CDD" id="cd02440">
    <property type="entry name" value="AdoMet_MTases"/>
    <property type="match status" value="1"/>
</dbReference>
<dbReference type="Gene3D" id="3.40.50.150">
    <property type="entry name" value="Vaccinia Virus protein VP39"/>
    <property type="match status" value="1"/>
</dbReference>
<dbReference type="PANTHER" id="PTHR43591:SF10">
    <property type="entry name" value="ABC TRANSMEMBRANE TYPE-1 DOMAIN-CONTAINING PROTEIN-RELATED"/>
    <property type="match status" value="1"/>
</dbReference>
<dbReference type="Proteomes" id="UP001412239">
    <property type="component" value="Unassembled WGS sequence"/>
</dbReference>
<dbReference type="GO" id="GO:0008168">
    <property type="term" value="F:methyltransferase activity"/>
    <property type="evidence" value="ECO:0007669"/>
    <property type="project" value="TreeGrafter"/>
</dbReference>
<keyword evidence="2" id="KW-1185">Reference proteome</keyword>
<evidence type="ECO:0000313" key="2">
    <source>
        <dbReference type="Proteomes" id="UP001412239"/>
    </source>
</evidence>
<dbReference type="PANTHER" id="PTHR43591">
    <property type="entry name" value="METHYLTRANSFERASE"/>
    <property type="match status" value="1"/>
</dbReference>
<reference evidence="1" key="1">
    <citation type="submission" date="2015-10" db="EMBL/GenBank/DDBJ databases">
        <authorList>
            <person name="Regsiter A."/>
            <person name="william w."/>
        </authorList>
    </citation>
    <scope>NUCLEOTIDE SEQUENCE</scope>
    <source>
        <strain evidence="1">Montdore</strain>
    </source>
</reference>
<evidence type="ECO:0008006" key="3">
    <source>
        <dbReference type="Google" id="ProtNLM"/>
    </source>
</evidence>
<dbReference type="Pfam" id="PF13489">
    <property type="entry name" value="Methyltransf_23"/>
    <property type="match status" value="1"/>
</dbReference>
<dbReference type="InterPro" id="IPR029063">
    <property type="entry name" value="SAM-dependent_MTases_sf"/>
</dbReference>
<name>A0A292Q8C2_9PEZI</name>
<accession>A0A292Q8C2</accession>
<evidence type="ECO:0000313" key="1">
    <source>
        <dbReference type="EMBL" id="CUS15013.1"/>
    </source>
</evidence>
<organism evidence="1 2">
    <name type="scientific">Tuber aestivum</name>
    <name type="common">summer truffle</name>
    <dbReference type="NCBI Taxonomy" id="59557"/>
    <lineage>
        <taxon>Eukaryota</taxon>
        <taxon>Fungi</taxon>
        <taxon>Dikarya</taxon>
        <taxon>Ascomycota</taxon>
        <taxon>Pezizomycotina</taxon>
        <taxon>Pezizomycetes</taxon>
        <taxon>Pezizales</taxon>
        <taxon>Tuberaceae</taxon>
        <taxon>Tuber</taxon>
    </lineage>
</organism>
<dbReference type="EMBL" id="LN890953">
    <property type="protein sequence ID" value="CUS15013.1"/>
    <property type="molecule type" value="Genomic_DNA"/>
</dbReference>
<dbReference type="SUPFAM" id="SSF53335">
    <property type="entry name" value="S-adenosyl-L-methionine-dependent methyltransferases"/>
    <property type="match status" value="1"/>
</dbReference>
<protein>
    <recommendedName>
        <fullName evidence="3">Methyltransferase domain-containing protein</fullName>
    </recommendedName>
</protein>
<proteinExistence type="predicted"/>
<gene>
    <name evidence="1" type="ORF">GSTUAT00000907001</name>
</gene>
<dbReference type="AlphaFoldDB" id="A0A292Q8C2"/>
<sequence>MIKGKQRAIEVDRYYETDSGESTETTSLSPSITDYVVDNGRRYNAKYHDGYYPFPNDERENARMELVHHVYNSLFGGRLYFAPLRTPKRVLDVGTGTGNWAIDMADTHRDTAIIGTDISPIQPSWSPPNLKFEIDDAEAEWNFANGSFDYVHFRHLIGSIVDWPRLIKQSYDSLRPGGWIEGQECYFYPTSDDSSLPEDSAFKRWHDYLTEASIKSNRRLLTAAKIKGWFVEAGFVDVVETVIKLPNGPWPKNPRMKEIGAYQMSALLDGLDAISLSLFTRVLGWDIEDVDSFLTEVKAHLKNKGVHSYYPVLVFPFSPPRGKCGVLTVDRHVIYGRKPR</sequence>